<comment type="caution">
    <text evidence="6">The sequence shown here is derived from an EMBL/GenBank/DDBJ whole genome shotgun (WGS) entry which is preliminary data.</text>
</comment>
<dbReference type="InterPro" id="IPR027291">
    <property type="entry name" value="Glyco_hydro_38_N_sf"/>
</dbReference>
<name>A0ABW5P9N2_9BACL</name>
<dbReference type="InterPro" id="IPR011330">
    <property type="entry name" value="Glyco_hydro/deAcase_b/a-brl"/>
</dbReference>
<proteinExistence type="inferred from homology"/>
<dbReference type="EMBL" id="JBHUME010000002">
    <property type="protein sequence ID" value="MFD2611188.1"/>
    <property type="molecule type" value="Genomic_DNA"/>
</dbReference>
<dbReference type="Pfam" id="PF09261">
    <property type="entry name" value="Alpha-mann_mid"/>
    <property type="match status" value="1"/>
</dbReference>
<dbReference type="Gene3D" id="3.20.110.10">
    <property type="entry name" value="Glycoside hydrolase 38, N terminal domain"/>
    <property type="match status" value="1"/>
</dbReference>
<dbReference type="SUPFAM" id="SSF74650">
    <property type="entry name" value="Galactose mutarotase-like"/>
    <property type="match status" value="1"/>
</dbReference>
<dbReference type="Pfam" id="PF07748">
    <property type="entry name" value="Glyco_hydro_38C"/>
    <property type="match status" value="1"/>
</dbReference>
<dbReference type="RefSeq" id="WP_377599578.1">
    <property type="nucleotide sequence ID" value="NZ_JBHUME010000002.1"/>
</dbReference>
<feature type="domain" description="Glycoside hydrolase family 38 central" evidence="5">
    <location>
        <begin position="507"/>
        <end position="587"/>
    </location>
</feature>
<dbReference type="InterPro" id="IPR011013">
    <property type="entry name" value="Gal_mutarotase_sf_dom"/>
</dbReference>
<dbReference type="Pfam" id="PF01074">
    <property type="entry name" value="Glyco_hydro_38N"/>
    <property type="match status" value="1"/>
</dbReference>
<dbReference type="InterPro" id="IPR041147">
    <property type="entry name" value="GH38_C"/>
</dbReference>
<sequence>MFWTEEKLKARIRELSSYRYRNMIEIESFQFRLGQQEDVLRQGDQWGGRDVYAGLSARFSFPKDWRGKTIIGWFDFGKTAFGTTGGFESLLLVDGEPFQGVDTFHREVLFPSEFAGQEKQLEFQVWSGLEGMQREQIQMVHQFKAARIGWLDSAADDLYFTGRAALETLSALTDEAPEKPLIRQALNKAFQLIDWGHPGSDQFYASLSLALAHLNQGIERIGKHHPVTVLAIGHTHIDVAWLWRLKHTREKIARSFSTVLRLMEHYPEYQFLQTQSQLYDYIREDHPAIYKQIKDRAAEGRWEAGGAMWLEADCNLPSGESLVRQILYGTRFFRDQFGVECTYLWLPDVFGYSWALPQILKKSGIEMFMTTKISWNQYNRMPHDTFRWRGIDGTEILTHFITTPDVDNTAATSYTYNGVVAAQTVKGIWDQYRDKELTQDLLMCYGYGDGGGGVNRDMLEMRRRLDRMPGIPRVQTGRADVYFDKLRQTVENTEAYVHTWDGELYLELHRGTYTSQAAVKKANRKLELLFRESEILNILLGIHQENLDMYPKKRLQAGWTILLRNQFHDIIPGSSIQDVYKDSLQEYSEADAIARETIGAAAEVLQASEEPAYTVFNTVSWKRDGLALLQGADAEQSSARWTDSRGRLLVSQTDKQGVWIKMAEVPPMGYQTIYPAGKAVQVSKELPFRFTPTGISTPYYEMSWNECGQFTRIYDKQAAREVLKPEERGNVLQVYEDKPLDWDAWDIELYHREKMLEVTGSLEIKLVTEGPLFAIVRMSWQYQSSTIEQDIVFYSEDRRIDFRTKVHWHEQNQLLKVSFPVNIRATEATYDIQYGNVKRPTHWNTSWDMARFETAAHQWADLSERGYGVSILNDCKYGHAVKDHIMTLTLIKSAVWPDPQADQGLHEFTYSLYPHQGDWAQGSTVPAAWDLNQPLTVLPGKAADRPAEKSFVTISQPNVMLDALKMEEDGSSLIVRVHEYTGQSGPVEITADFSVQSWQECDLLERGSGEMRTGKSISFDIKPYEVKTFLLTIG</sequence>
<protein>
    <submittedName>
        <fullName evidence="6">Alpha-mannosidase</fullName>
    </submittedName>
</protein>
<dbReference type="SUPFAM" id="SSF88713">
    <property type="entry name" value="Glycoside hydrolase/deacetylase"/>
    <property type="match status" value="1"/>
</dbReference>
<dbReference type="InterPro" id="IPR011682">
    <property type="entry name" value="Glyco_hydro_38_C"/>
</dbReference>
<dbReference type="Gene3D" id="1.20.1270.50">
    <property type="entry name" value="Glycoside hydrolase family 38, central domain"/>
    <property type="match status" value="1"/>
</dbReference>
<keyword evidence="3" id="KW-0378">Hydrolase</keyword>
<reference evidence="7" key="1">
    <citation type="journal article" date="2019" name="Int. J. Syst. Evol. Microbiol.">
        <title>The Global Catalogue of Microorganisms (GCM) 10K type strain sequencing project: providing services to taxonomists for standard genome sequencing and annotation.</title>
        <authorList>
            <consortium name="The Broad Institute Genomics Platform"/>
            <consortium name="The Broad Institute Genome Sequencing Center for Infectious Disease"/>
            <person name="Wu L."/>
            <person name="Ma J."/>
        </authorList>
    </citation>
    <scope>NUCLEOTIDE SEQUENCE [LARGE SCALE GENOMIC DNA]</scope>
    <source>
        <strain evidence="7">KCTC 3950</strain>
    </source>
</reference>
<gene>
    <name evidence="6" type="ORF">ACFSUF_01965</name>
</gene>
<dbReference type="Pfam" id="PF17677">
    <property type="entry name" value="Glyco_hydro38C2"/>
    <property type="match status" value="1"/>
</dbReference>
<dbReference type="InterPro" id="IPR028995">
    <property type="entry name" value="Glyco_hydro_57/38_cen_sf"/>
</dbReference>
<dbReference type="InterPro" id="IPR015341">
    <property type="entry name" value="Glyco_hydro_38_cen"/>
</dbReference>
<dbReference type="SMART" id="SM00872">
    <property type="entry name" value="Alpha-mann_mid"/>
    <property type="match status" value="1"/>
</dbReference>
<dbReference type="PANTHER" id="PTHR46017:SF1">
    <property type="entry name" value="ALPHA-MANNOSIDASE 2C1"/>
    <property type="match status" value="1"/>
</dbReference>
<dbReference type="SUPFAM" id="SSF88688">
    <property type="entry name" value="Families 57/38 glycoside transferase middle domain"/>
    <property type="match status" value="1"/>
</dbReference>
<keyword evidence="4" id="KW-0326">Glycosidase</keyword>
<comment type="similarity">
    <text evidence="1">Belongs to the glycosyl hydrolase 38 family.</text>
</comment>
<accession>A0ABW5P9N2</accession>
<dbReference type="PANTHER" id="PTHR46017">
    <property type="entry name" value="ALPHA-MANNOSIDASE 2C1"/>
    <property type="match status" value="1"/>
</dbReference>
<evidence type="ECO:0000256" key="1">
    <source>
        <dbReference type="ARBA" id="ARBA00009792"/>
    </source>
</evidence>
<evidence type="ECO:0000313" key="6">
    <source>
        <dbReference type="EMBL" id="MFD2611188.1"/>
    </source>
</evidence>
<keyword evidence="7" id="KW-1185">Reference proteome</keyword>
<dbReference type="InterPro" id="IPR000602">
    <property type="entry name" value="Glyco_hydro_38_N"/>
</dbReference>
<evidence type="ECO:0000313" key="7">
    <source>
        <dbReference type="Proteomes" id="UP001597541"/>
    </source>
</evidence>
<dbReference type="CDD" id="cd10789">
    <property type="entry name" value="GH38N_AMII_ER_cytosolic"/>
    <property type="match status" value="1"/>
</dbReference>
<evidence type="ECO:0000256" key="2">
    <source>
        <dbReference type="ARBA" id="ARBA00022723"/>
    </source>
</evidence>
<dbReference type="Gene3D" id="2.60.40.2220">
    <property type="match status" value="1"/>
</dbReference>
<keyword evidence="2" id="KW-0479">Metal-binding</keyword>
<dbReference type="InterPro" id="IPR037094">
    <property type="entry name" value="Glyco_hydro_38_cen_sf"/>
</dbReference>
<organism evidence="6 7">
    <name type="scientific">Paenibacillus gansuensis</name>
    <dbReference type="NCBI Taxonomy" id="306542"/>
    <lineage>
        <taxon>Bacteria</taxon>
        <taxon>Bacillati</taxon>
        <taxon>Bacillota</taxon>
        <taxon>Bacilli</taxon>
        <taxon>Bacillales</taxon>
        <taxon>Paenibacillaceae</taxon>
        <taxon>Paenibacillus</taxon>
    </lineage>
</organism>
<dbReference type="Gene3D" id="2.70.98.30">
    <property type="entry name" value="Golgi alpha-mannosidase II, domain 4"/>
    <property type="match status" value="1"/>
</dbReference>
<evidence type="ECO:0000256" key="3">
    <source>
        <dbReference type="ARBA" id="ARBA00022801"/>
    </source>
</evidence>
<evidence type="ECO:0000256" key="4">
    <source>
        <dbReference type="ARBA" id="ARBA00023295"/>
    </source>
</evidence>
<dbReference type="Proteomes" id="UP001597541">
    <property type="component" value="Unassembled WGS sequence"/>
</dbReference>
<evidence type="ECO:0000259" key="5">
    <source>
        <dbReference type="SMART" id="SM00872"/>
    </source>
</evidence>